<feature type="transmembrane region" description="Helical" evidence="1">
    <location>
        <begin position="954"/>
        <end position="975"/>
    </location>
</feature>
<proteinExistence type="predicted"/>
<dbReference type="AlphaFoldDB" id="A0AAN6YQS2"/>
<evidence type="ECO:0000313" key="3">
    <source>
        <dbReference type="EMBL" id="KAK4222930.1"/>
    </source>
</evidence>
<sequence length="1002" mass="114691">MFCFPYPKGSKVAPLRAPYIADSCNYSLTGPYTFTSFYYETQTTIPAELRRCLIREEAWTQRYKLSKSIKEPSESLRKYLLVSHPPSPSVVQGWLFFGLASEALGRDIAHDEFFDNDQKSIDVRIPLWFWSELKTRWSKLRTRADQDTYMQKKEHLKKCYNLALEVVGFQDFAGINNEHLPSILLSVHMLLFIITNTFASAKVLQTSLRAISTQLLVERMVDNGWCRKRLNFLDSMRLAYPALYFLASFPPTRAQKENHQSCTATRCHVTTELAQPLHRTPGCRCQHLDVPLDQVLKIVGDGGIPLIRIARSPSSGSIRLEVVPYNRTIPFVAISHVWSDRQFGSNKNSLPTCQVQYLNSALASLPLMRTDMGDGELPLFGFWRLLRETAFKGSSASFQPIEPGGTFEYFWLDTFCIPQDSTHNDLKNKAIGSMNLIYAAASNTVVFDTALQNMDGGQRAASMLHGGRPMFYAPTNENLLDVTANIVASNWMGRAWTLQEGVLSDHLVFPLKGSLAFLKLLRPDHDEGISISEFKDYFIKSLQKFVDPDSATRVYDDSFPSINQEPMSEDVRHCLLKFLRKALNVKEYREYARGTADRAARFVNAHTRLQSRTTTMTQDLPLILFNMCGLNGNVISQFADAEQKMKILVYSVGKLPVELLFSDCPRLGSCVTDSWIPLEVTPENFTGDHVLRLGKDGFTVQRENSSKERLKLYTISRSFVWKPDVPMILNVSDMPDDEDEQYLVKGVHGSPVLSPHDLKNGWVILIEPDEYNPRAARFAINRRAGHKLFLHFDCPLKLSRIDKDGPEQNDEEPTQTCIARRADFITDFIIERSQLTGDYLSMARPQNPQQFSTRIMVTSQWIYFGLGYLERQFLRWMFGDENKMSRLFYAAYFLYKTAQLPWIERCLVELGHSAWIKTFSPTWTPTGRWKWFWKLSNYEPPVPFMTINKFFLKAMFSVCVMFGSYTGLAMISLYWVVPYPVAELVSMYILAFGFKGVASFFL</sequence>
<evidence type="ECO:0000313" key="4">
    <source>
        <dbReference type="Proteomes" id="UP001301958"/>
    </source>
</evidence>
<dbReference type="EMBL" id="MU865447">
    <property type="protein sequence ID" value="KAK4222930.1"/>
    <property type="molecule type" value="Genomic_DNA"/>
</dbReference>
<evidence type="ECO:0000259" key="2">
    <source>
        <dbReference type="Pfam" id="PF06985"/>
    </source>
</evidence>
<comment type="caution">
    <text evidence="3">The sequence shown here is derived from an EMBL/GenBank/DDBJ whole genome shotgun (WGS) entry which is preliminary data.</text>
</comment>
<feature type="domain" description="Heterokaryon incompatibility" evidence="2">
    <location>
        <begin position="407"/>
        <end position="500"/>
    </location>
</feature>
<dbReference type="Proteomes" id="UP001301958">
    <property type="component" value="Unassembled WGS sequence"/>
</dbReference>
<dbReference type="Pfam" id="PF06985">
    <property type="entry name" value="HET"/>
    <property type="match status" value="1"/>
</dbReference>
<keyword evidence="1" id="KW-1133">Transmembrane helix</keyword>
<dbReference type="PANTHER" id="PTHR39596">
    <property type="match status" value="1"/>
</dbReference>
<dbReference type="InterPro" id="IPR010730">
    <property type="entry name" value="HET"/>
</dbReference>
<protein>
    <recommendedName>
        <fullName evidence="2">Heterokaryon incompatibility domain-containing protein</fullName>
    </recommendedName>
</protein>
<keyword evidence="1" id="KW-0472">Membrane</keyword>
<reference evidence="3" key="2">
    <citation type="submission" date="2023-05" db="EMBL/GenBank/DDBJ databases">
        <authorList>
            <consortium name="Lawrence Berkeley National Laboratory"/>
            <person name="Steindorff A."/>
            <person name="Hensen N."/>
            <person name="Bonometti L."/>
            <person name="Westerberg I."/>
            <person name="Brannstrom I.O."/>
            <person name="Guillou S."/>
            <person name="Cros-Aarteil S."/>
            <person name="Calhoun S."/>
            <person name="Haridas S."/>
            <person name="Kuo A."/>
            <person name="Mondo S."/>
            <person name="Pangilinan J."/>
            <person name="Riley R."/>
            <person name="Labutti K."/>
            <person name="Andreopoulos B."/>
            <person name="Lipzen A."/>
            <person name="Chen C."/>
            <person name="Yanf M."/>
            <person name="Daum C."/>
            <person name="Ng V."/>
            <person name="Clum A."/>
            <person name="Ohm R."/>
            <person name="Martin F."/>
            <person name="Silar P."/>
            <person name="Natvig D."/>
            <person name="Lalanne C."/>
            <person name="Gautier V."/>
            <person name="Ament-Velasquez S.L."/>
            <person name="Kruys A."/>
            <person name="Hutchinson M.I."/>
            <person name="Powell A.J."/>
            <person name="Barry K."/>
            <person name="Miller A.N."/>
            <person name="Grigoriev I.V."/>
            <person name="Debuchy R."/>
            <person name="Gladieux P."/>
            <person name="Thoren M.H."/>
            <person name="Johannesson H."/>
        </authorList>
    </citation>
    <scope>NUCLEOTIDE SEQUENCE</scope>
    <source>
        <strain evidence="3">CBS 990.96</strain>
    </source>
</reference>
<keyword evidence="1" id="KW-0812">Transmembrane</keyword>
<feature type="transmembrane region" description="Helical" evidence="1">
    <location>
        <begin position="981"/>
        <end position="1001"/>
    </location>
</feature>
<reference evidence="3" key="1">
    <citation type="journal article" date="2023" name="Mol. Phylogenet. Evol.">
        <title>Genome-scale phylogeny and comparative genomics of the fungal order Sordariales.</title>
        <authorList>
            <person name="Hensen N."/>
            <person name="Bonometti L."/>
            <person name="Westerberg I."/>
            <person name="Brannstrom I.O."/>
            <person name="Guillou S."/>
            <person name="Cros-Aarteil S."/>
            <person name="Calhoun S."/>
            <person name="Haridas S."/>
            <person name="Kuo A."/>
            <person name="Mondo S."/>
            <person name="Pangilinan J."/>
            <person name="Riley R."/>
            <person name="LaButti K."/>
            <person name="Andreopoulos B."/>
            <person name="Lipzen A."/>
            <person name="Chen C."/>
            <person name="Yan M."/>
            <person name="Daum C."/>
            <person name="Ng V."/>
            <person name="Clum A."/>
            <person name="Steindorff A."/>
            <person name="Ohm R.A."/>
            <person name="Martin F."/>
            <person name="Silar P."/>
            <person name="Natvig D.O."/>
            <person name="Lalanne C."/>
            <person name="Gautier V."/>
            <person name="Ament-Velasquez S.L."/>
            <person name="Kruys A."/>
            <person name="Hutchinson M.I."/>
            <person name="Powell A.J."/>
            <person name="Barry K."/>
            <person name="Miller A.N."/>
            <person name="Grigoriev I.V."/>
            <person name="Debuchy R."/>
            <person name="Gladieux P."/>
            <person name="Hiltunen Thoren M."/>
            <person name="Johannesson H."/>
        </authorList>
    </citation>
    <scope>NUCLEOTIDE SEQUENCE</scope>
    <source>
        <strain evidence="3">CBS 990.96</strain>
    </source>
</reference>
<evidence type="ECO:0000256" key="1">
    <source>
        <dbReference type="SAM" id="Phobius"/>
    </source>
</evidence>
<accession>A0AAN6YQS2</accession>
<dbReference type="PANTHER" id="PTHR39596:SF4">
    <property type="entry name" value="HET DOMAIN PROTEIN (AFU_ORTHOLOGUE AFUA_3G03140)-RELATED"/>
    <property type="match status" value="1"/>
</dbReference>
<keyword evidence="4" id="KW-1185">Reference proteome</keyword>
<organism evidence="3 4">
    <name type="scientific">Podospora fimiseda</name>
    <dbReference type="NCBI Taxonomy" id="252190"/>
    <lineage>
        <taxon>Eukaryota</taxon>
        <taxon>Fungi</taxon>
        <taxon>Dikarya</taxon>
        <taxon>Ascomycota</taxon>
        <taxon>Pezizomycotina</taxon>
        <taxon>Sordariomycetes</taxon>
        <taxon>Sordariomycetidae</taxon>
        <taxon>Sordariales</taxon>
        <taxon>Podosporaceae</taxon>
        <taxon>Podospora</taxon>
    </lineage>
</organism>
<name>A0AAN6YQS2_9PEZI</name>
<gene>
    <name evidence="3" type="ORF">QBC38DRAFT_512675</name>
</gene>